<accession>U6GWG3</accession>
<dbReference type="OrthoDB" id="347178at2759"/>
<gene>
    <name evidence="1" type="ORF">EAH_00009910</name>
</gene>
<dbReference type="VEuPathDB" id="ToxoDB:EAH_00009910"/>
<evidence type="ECO:0000313" key="2">
    <source>
        <dbReference type="Proteomes" id="UP000018050"/>
    </source>
</evidence>
<dbReference type="Proteomes" id="UP000018050">
    <property type="component" value="Unassembled WGS sequence"/>
</dbReference>
<keyword evidence="2" id="KW-1185">Reference proteome</keyword>
<proteinExistence type="predicted"/>
<reference evidence="1" key="1">
    <citation type="submission" date="2013-10" db="EMBL/GenBank/DDBJ databases">
        <title>Genomic analysis of the causative agents of coccidiosis in chickens.</title>
        <authorList>
            <person name="Reid A.J."/>
            <person name="Blake D."/>
            <person name="Billington K."/>
            <person name="Browne H."/>
            <person name="Dunn M."/>
            <person name="Hung S."/>
            <person name="Kawahara F."/>
            <person name="Miranda-Saavedra D."/>
            <person name="Mourier T."/>
            <person name="Nagra H."/>
            <person name="Otto T.D."/>
            <person name="Rawlings N."/>
            <person name="Sanchez A."/>
            <person name="Sanders M."/>
            <person name="Subramaniam C."/>
            <person name="Tay Y."/>
            <person name="Dear P."/>
            <person name="Doerig C."/>
            <person name="Gruber A."/>
            <person name="Parkinson J."/>
            <person name="Shirley M."/>
            <person name="Wan K.L."/>
            <person name="Berriman M."/>
            <person name="Tomley F."/>
            <person name="Pain A."/>
        </authorList>
    </citation>
    <scope>NUCLEOTIDE SEQUENCE</scope>
    <source>
        <strain evidence="1">Houghton</strain>
    </source>
</reference>
<reference evidence="1" key="2">
    <citation type="submission" date="2013-10" db="EMBL/GenBank/DDBJ databases">
        <authorList>
            <person name="Aslett M."/>
        </authorList>
    </citation>
    <scope>NUCLEOTIDE SEQUENCE</scope>
    <source>
        <strain evidence="1">Houghton</strain>
    </source>
</reference>
<evidence type="ECO:0000313" key="1">
    <source>
        <dbReference type="EMBL" id="CDI83598.1"/>
    </source>
</evidence>
<dbReference type="GeneID" id="25269061"/>
<name>U6GWG3_EIMAC</name>
<organism evidence="1 2">
    <name type="scientific">Eimeria acervulina</name>
    <name type="common">Coccidian parasite</name>
    <dbReference type="NCBI Taxonomy" id="5801"/>
    <lineage>
        <taxon>Eukaryota</taxon>
        <taxon>Sar</taxon>
        <taxon>Alveolata</taxon>
        <taxon>Apicomplexa</taxon>
        <taxon>Conoidasida</taxon>
        <taxon>Coccidia</taxon>
        <taxon>Eucoccidiorida</taxon>
        <taxon>Eimeriorina</taxon>
        <taxon>Eimeriidae</taxon>
        <taxon>Eimeria</taxon>
    </lineage>
</organism>
<dbReference type="EMBL" id="HG673444">
    <property type="protein sequence ID" value="CDI83598.1"/>
    <property type="molecule type" value="Genomic_DNA"/>
</dbReference>
<dbReference type="AlphaFoldDB" id="U6GWG3"/>
<dbReference type="RefSeq" id="XP_013247298.1">
    <property type="nucleotide sequence ID" value="XM_013391844.1"/>
</dbReference>
<protein>
    <submittedName>
        <fullName evidence="1">Uncharacterized protein</fullName>
    </submittedName>
</protein>
<sequence length="89" mass="9988">MINEMQEELGSAQTHLTRFAKIFEEAGGHQEQVARDSPAVESLKVRPVSPVSHLVSRSSGCSKCVYQQVEKDIEAAREAHTENDDFDDW</sequence>